<comment type="caution">
    <text evidence="1">The sequence shown here is derived from an EMBL/GenBank/DDBJ whole genome shotgun (WGS) entry which is preliminary data.</text>
</comment>
<organism evidence="1 2">
    <name type="scientific">Naganishia vaughanmartiniae</name>
    <dbReference type="NCBI Taxonomy" id="1424756"/>
    <lineage>
        <taxon>Eukaryota</taxon>
        <taxon>Fungi</taxon>
        <taxon>Dikarya</taxon>
        <taxon>Basidiomycota</taxon>
        <taxon>Agaricomycotina</taxon>
        <taxon>Tremellomycetes</taxon>
        <taxon>Filobasidiales</taxon>
        <taxon>Filobasidiaceae</taxon>
        <taxon>Naganishia</taxon>
    </lineage>
</organism>
<keyword evidence="2" id="KW-1185">Reference proteome</keyword>
<sequence>MSSPALSKKRRIAASLIHTVKNDYDEEMPAVARAAGLIAKARNILVIAGAGVSTSCGIPENGLYALLSSLDDEIKVSPAAVDLVPSAPDEAAIAGKVKRRRSGRIAATGSSGIDTEKVQGYHIVDPQEIMDITVFRTHPEVF</sequence>
<proteinExistence type="predicted"/>
<reference evidence="1" key="1">
    <citation type="submission" date="2023-04" db="EMBL/GenBank/DDBJ databases">
        <title>Draft Genome sequencing of Naganishia species isolated from polar environments using Oxford Nanopore Technology.</title>
        <authorList>
            <person name="Leo P."/>
            <person name="Venkateswaran K."/>
        </authorList>
    </citation>
    <scope>NUCLEOTIDE SEQUENCE</scope>
    <source>
        <strain evidence="1">MNA-CCFEE 5425</strain>
    </source>
</reference>
<dbReference type="EMBL" id="JASBWU010000014">
    <property type="protein sequence ID" value="KAJ9116292.1"/>
    <property type="molecule type" value="Genomic_DNA"/>
</dbReference>
<name>A0ACC2WZ25_9TREE</name>
<accession>A0ACC2WZ25</accession>
<evidence type="ECO:0000313" key="1">
    <source>
        <dbReference type="EMBL" id="KAJ9116292.1"/>
    </source>
</evidence>
<gene>
    <name evidence="1" type="ORF">QFC22_004732</name>
</gene>
<evidence type="ECO:0000313" key="2">
    <source>
        <dbReference type="Proteomes" id="UP001243375"/>
    </source>
</evidence>
<dbReference type="Proteomes" id="UP001243375">
    <property type="component" value="Unassembled WGS sequence"/>
</dbReference>
<protein>
    <submittedName>
        <fullName evidence="1">Uncharacterized protein</fullName>
    </submittedName>
</protein>